<dbReference type="CDD" id="cd10150">
    <property type="entry name" value="CobN_like"/>
    <property type="match status" value="1"/>
</dbReference>
<dbReference type="AlphaFoldDB" id="A0A0M6YLD1"/>
<reference evidence="3 4" key="1">
    <citation type="submission" date="2015-07" db="EMBL/GenBank/DDBJ databases">
        <authorList>
            <person name="Noorani M."/>
        </authorList>
    </citation>
    <scope>NUCLEOTIDE SEQUENCE [LARGE SCALE GENOMIC DNA]</scope>
    <source>
        <strain evidence="3 4">CECT 7802</strain>
    </source>
</reference>
<dbReference type="OrthoDB" id="9757976at2"/>
<dbReference type="STRING" id="420998.JDO7802_01883"/>
<evidence type="ECO:0000313" key="4">
    <source>
        <dbReference type="Proteomes" id="UP000049222"/>
    </source>
</evidence>
<dbReference type="Proteomes" id="UP000049222">
    <property type="component" value="Unassembled WGS sequence"/>
</dbReference>
<dbReference type="PANTHER" id="PTHR44119">
    <property type="entry name" value="MAGNESIUM-CHELATASE SUBUNIT CHLH, CHLOROPLASTIC"/>
    <property type="match status" value="1"/>
</dbReference>
<sequence>MHLLAAQPGAIDDGEPVDLGQTPADLVVITAADTELAALSQARAAMDAAPSLRLASLMHLRHPMSVDLHLDACATKSKLVVARILGGRGYWTYGLEQYAARLFESGVPFAALPGDDKPDAELRDLSTVSDTDYDALWSCLVEGGPQNATTFLAHARAMIDGTDRPAPARPLLRAGLYWPGQSDTSMTDLRAGWTDGAPTVPVVFYRALLQGAGLNPVNRLVKALVRKGLNPLPVFVASLKDPVSQATLQSLFTDTPPDAIVNLTSFAVGDPAQNPLSATFANAAPVFQAVLSGGTETAWEDGLTGLSARDIAMNVSLPELDGRVLTRAIGFKGEAFFDDATECPIATWKAAGDRIAFVADLMANWCALRRTAPADRRVALVLANYPNRDGRLANGVGLDTPAATLHVMRELAREGYDTAPPPDSAALMAQIMAGPTNWLTDRADRQGGERLSLADYRDFYATLPLAARQQIEDRWGLPDADPFLADDHFALSIHRFGNVHIALQPARGYNVDPTDSYHSPDLVPPHNYLAFYAWLRAQSDAIVHMGKHGNLEWLPGRAVALGDTDWPEIALGPLPHLYPFIVNDPGEGTQAKRRAQAVIVDHLTPPLTRAESYGPMRDLEALVDEYYEAAGVDPRRIDLLRTEILSLAAVTGLDIDAGFAGDEGDLAKLDAYLCDLKEAQIRDGLHIFGQSPEGRLQDDLLQALLRLPRGDDASLPRAIAADLALPFDPLDCDMAEAWQGPRPDVLTGDDPWRTMGDTVERIEDYSARLLRADTPSPGPATTAVLAEARTLRATLRACGPAEIDGLLTGLAGRFVPPAPSGAPTRGRPDVLPTGRNFYSVDSRAVPTPTAWKLGWKSASLLLDRHLQDHGDWPRAMLVTAWGTANMRTGGDDIAQALALMGVKPRWDAANRRVVGFEIIPATALGRPRVDITLRVSGFFRDAFPQQMALVDAAARAVQKLDEPEADNPAAARFRAGQSPSRVYGSKPGAYGAGLQAMIDEKLWADTADLGKAYVEWGGYAYGSGEGTADHDGLRQRLTQVEAIVQNQDNREHDILDSDDYYQFEGGAAAAVEMLQDKKRPVYHNDHSRPERPVIRTLEDEIGRVVRSRVVNPKWIAGVKRHGYKGAFEIAATVDYLFAFAATTGAVRDHHFDLVAQAVLEDDDTRDFIENANAPALADIADRLQEAIDRGLWTPRSNSIRGLVERFGRT</sequence>
<dbReference type="NCBIfam" id="TIGR02257">
    <property type="entry name" value="cobalto_cobN"/>
    <property type="match status" value="1"/>
</dbReference>
<evidence type="ECO:0000313" key="3">
    <source>
        <dbReference type="EMBL" id="CTQ49866.1"/>
    </source>
</evidence>
<dbReference type="PANTHER" id="PTHR44119:SF4">
    <property type="entry name" value="AEROBIC COBALTOCHELATASE SUBUNIT COBN"/>
    <property type="match status" value="1"/>
</dbReference>
<dbReference type="InterPro" id="IPR011953">
    <property type="entry name" value="Cobalto_CobN"/>
</dbReference>
<evidence type="ECO:0000256" key="1">
    <source>
        <dbReference type="NCBIfam" id="TIGR02257"/>
    </source>
</evidence>
<organism evidence="3 4">
    <name type="scientific">Jannaschia donghaensis</name>
    <dbReference type="NCBI Taxonomy" id="420998"/>
    <lineage>
        <taxon>Bacteria</taxon>
        <taxon>Pseudomonadati</taxon>
        <taxon>Pseudomonadota</taxon>
        <taxon>Alphaproteobacteria</taxon>
        <taxon>Rhodobacterales</taxon>
        <taxon>Roseobacteraceae</taxon>
        <taxon>Jannaschia</taxon>
    </lineage>
</organism>
<dbReference type="InterPro" id="IPR003672">
    <property type="entry name" value="CobN/Mg_chltase"/>
</dbReference>
<dbReference type="EC" id="6.6.1.2" evidence="1"/>
<dbReference type="GO" id="GO:0051116">
    <property type="term" value="F:cobaltochelatase activity"/>
    <property type="evidence" value="ECO:0007669"/>
    <property type="project" value="UniProtKB-UniRule"/>
</dbReference>
<name>A0A0M6YLD1_9RHOB</name>
<protein>
    <recommendedName>
        <fullName evidence="1">Cobaltochelatase subunit CobN</fullName>
        <ecNumber evidence="1">6.6.1.2</ecNumber>
    </recommendedName>
</protein>
<gene>
    <name evidence="3" type="primary">cobN_2</name>
    <name evidence="3" type="ORF">JDO7802_01883</name>
</gene>
<dbReference type="GO" id="GO:0009236">
    <property type="term" value="P:cobalamin biosynthetic process"/>
    <property type="evidence" value="ECO:0007669"/>
    <property type="project" value="UniProtKB-UniRule"/>
</dbReference>
<proteinExistence type="predicted"/>
<accession>A0A0M6YLD1</accession>
<dbReference type="EMBL" id="CXSU01000012">
    <property type="protein sequence ID" value="CTQ49866.1"/>
    <property type="molecule type" value="Genomic_DNA"/>
</dbReference>
<dbReference type="RefSeq" id="WP_055084947.1">
    <property type="nucleotide sequence ID" value="NZ_CXSU01000012.1"/>
</dbReference>
<keyword evidence="4" id="KW-1185">Reference proteome</keyword>
<evidence type="ECO:0000259" key="2">
    <source>
        <dbReference type="Pfam" id="PF02514"/>
    </source>
</evidence>
<feature type="domain" description="CobN/magnesium chelatase" evidence="2">
    <location>
        <begin position="137"/>
        <end position="1197"/>
    </location>
</feature>
<keyword evidence="3" id="KW-0436">Ligase</keyword>
<dbReference type="Pfam" id="PF02514">
    <property type="entry name" value="CobN-Mg_chel"/>
    <property type="match status" value="1"/>
</dbReference>